<dbReference type="AlphaFoldDB" id="A0A2T0Q246"/>
<dbReference type="PANTHER" id="PTHR43140:SF1">
    <property type="entry name" value="TYPE I RESTRICTION ENZYME ECOKI SPECIFICITY SUBUNIT"/>
    <property type="match status" value="1"/>
</dbReference>
<evidence type="ECO:0000256" key="2">
    <source>
        <dbReference type="ARBA" id="ARBA00022747"/>
    </source>
</evidence>
<dbReference type="InterPro" id="IPR000055">
    <property type="entry name" value="Restrct_endonuc_typeI_TRD"/>
</dbReference>
<keyword evidence="8" id="KW-1185">Reference proteome</keyword>
<reference evidence="7 8" key="1">
    <citation type="submission" date="2018-03" db="EMBL/GenBank/DDBJ databases">
        <title>Genomic Encyclopedia of Archaeal and Bacterial Type Strains, Phase II (KMG-II): from individual species to whole genera.</title>
        <authorList>
            <person name="Goeker M."/>
        </authorList>
    </citation>
    <scope>NUCLEOTIDE SEQUENCE [LARGE SCALE GENOMIC DNA]</scope>
    <source>
        <strain evidence="7 8">DSM 45601</strain>
    </source>
</reference>
<dbReference type="GO" id="GO:0003677">
    <property type="term" value="F:DNA binding"/>
    <property type="evidence" value="ECO:0007669"/>
    <property type="project" value="UniProtKB-KW"/>
</dbReference>
<evidence type="ECO:0000256" key="1">
    <source>
        <dbReference type="ARBA" id="ARBA00010923"/>
    </source>
</evidence>
<dbReference type="Gene3D" id="3.90.220.20">
    <property type="entry name" value="DNA methylase specificity domains"/>
    <property type="match status" value="2"/>
</dbReference>
<comment type="caution">
    <text evidence="7">The sequence shown here is derived from an EMBL/GenBank/DDBJ whole genome shotgun (WGS) entry which is preliminary data.</text>
</comment>
<dbReference type="GO" id="GO:0009307">
    <property type="term" value="P:DNA restriction-modification system"/>
    <property type="evidence" value="ECO:0007669"/>
    <property type="project" value="UniProtKB-KW"/>
</dbReference>
<sequence length="483" mass="53402">MTLGLGAESGDGQEELPGGGTGELPRGWARVTLAELCDINPRYFDEEPGDDDFISQVPMAAVEAETGRMDASSQVRYGDFKQKSLTRFQENDVLFAKITPCMENGKIAVARGLLDGRALGSTEFHVLRSFGAILPEYLMHYLLQRDVRANAEQNMSGAVGQRRVPRPYLESIEIPVPPLAEQHRIVTEIERQISHIEAGEDAVNIASKRMANLVQAIRTDALWPVGTVLPTDWSWGTVGDVLDDIEAGKSFTCLPRPANRDEWGIIKVSAMTWGEFRPEENKAIPPEREPNPAHEIRSGDILVSRANTVDYVGAPVLVGATRGRLLLSDKSLRLVPKRDVDVNWLVHMLASPAVRAQYSEAATGTSDSMRNISQKVVREARIPIPECDSTRKEIAETINSRIELVEEFRTPLMEQVGHARDLRAALLNAAFTGILVPQDPANEHASVLLDRIRAERATARKVPRKRAARKPRSTPPGQEELPQ</sequence>
<evidence type="ECO:0000256" key="3">
    <source>
        <dbReference type="ARBA" id="ARBA00023125"/>
    </source>
</evidence>
<dbReference type="EMBL" id="PVZC01000005">
    <property type="protein sequence ID" value="PRX97876.1"/>
    <property type="molecule type" value="Genomic_DNA"/>
</dbReference>
<evidence type="ECO:0000256" key="5">
    <source>
        <dbReference type="SAM" id="MobiDB-lite"/>
    </source>
</evidence>
<dbReference type="CDD" id="cd17261">
    <property type="entry name" value="RMtype1_S_EcoKI-TRD2-CR2_like"/>
    <property type="match status" value="1"/>
</dbReference>
<dbReference type="SUPFAM" id="SSF116734">
    <property type="entry name" value="DNA methylase specificity domain"/>
    <property type="match status" value="2"/>
</dbReference>
<keyword evidence="2" id="KW-0680">Restriction system</keyword>
<dbReference type="Proteomes" id="UP000237846">
    <property type="component" value="Unassembled WGS sequence"/>
</dbReference>
<dbReference type="PANTHER" id="PTHR43140">
    <property type="entry name" value="TYPE-1 RESTRICTION ENZYME ECOKI SPECIFICITY PROTEIN"/>
    <property type="match status" value="1"/>
</dbReference>
<accession>A0A2T0Q246</accession>
<evidence type="ECO:0000256" key="4">
    <source>
        <dbReference type="ARBA" id="ARBA00038652"/>
    </source>
</evidence>
<evidence type="ECO:0000313" key="7">
    <source>
        <dbReference type="EMBL" id="PRX97876.1"/>
    </source>
</evidence>
<keyword evidence="3" id="KW-0238">DNA-binding</keyword>
<dbReference type="OrthoDB" id="3197085at2"/>
<name>A0A2T0Q246_9ACTN</name>
<protein>
    <submittedName>
        <fullName evidence="7">Type I restriction enzyme S subunit</fullName>
    </submittedName>
</protein>
<dbReference type="InterPro" id="IPR044946">
    <property type="entry name" value="Restrct_endonuc_typeI_TRD_sf"/>
</dbReference>
<feature type="compositionally biased region" description="Basic residues" evidence="5">
    <location>
        <begin position="459"/>
        <end position="472"/>
    </location>
</feature>
<evidence type="ECO:0000259" key="6">
    <source>
        <dbReference type="Pfam" id="PF01420"/>
    </source>
</evidence>
<feature type="region of interest" description="Disordered" evidence="5">
    <location>
        <begin position="1"/>
        <end position="24"/>
    </location>
</feature>
<gene>
    <name evidence="7" type="ORF">CLV72_105227</name>
</gene>
<proteinExistence type="inferred from homology"/>
<feature type="region of interest" description="Disordered" evidence="5">
    <location>
        <begin position="458"/>
        <end position="483"/>
    </location>
</feature>
<feature type="domain" description="Type I restriction modification DNA specificity" evidence="6">
    <location>
        <begin position="25"/>
        <end position="194"/>
    </location>
</feature>
<evidence type="ECO:0000313" key="8">
    <source>
        <dbReference type="Proteomes" id="UP000237846"/>
    </source>
</evidence>
<dbReference type="Pfam" id="PF01420">
    <property type="entry name" value="Methylase_S"/>
    <property type="match status" value="1"/>
</dbReference>
<dbReference type="RefSeq" id="WP_106247619.1">
    <property type="nucleotide sequence ID" value="NZ_PVZC01000005.1"/>
</dbReference>
<dbReference type="InterPro" id="IPR051212">
    <property type="entry name" value="Type-I_RE_S_subunit"/>
</dbReference>
<comment type="similarity">
    <text evidence="1">Belongs to the type-I restriction system S methylase family.</text>
</comment>
<organism evidence="7 8">
    <name type="scientific">Allonocardiopsis opalescens</name>
    <dbReference type="NCBI Taxonomy" id="1144618"/>
    <lineage>
        <taxon>Bacteria</taxon>
        <taxon>Bacillati</taxon>
        <taxon>Actinomycetota</taxon>
        <taxon>Actinomycetes</taxon>
        <taxon>Streptosporangiales</taxon>
        <taxon>Allonocardiopsis</taxon>
    </lineage>
</organism>
<dbReference type="CDD" id="cd17260">
    <property type="entry name" value="RMtype1_S_EcoEI-TRD1-CR1_like"/>
    <property type="match status" value="1"/>
</dbReference>
<comment type="subunit">
    <text evidence="4">The methyltransferase is composed of M and S polypeptides.</text>
</comment>